<feature type="compositionally biased region" description="Low complexity" evidence="1">
    <location>
        <begin position="86"/>
        <end position="110"/>
    </location>
</feature>
<feature type="compositionally biased region" description="Low complexity" evidence="1">
    <location>
        <begin position="118"/>
        <end position="134"/>
    </location>
</feature>
<organism evidence="2 3">
    <name type="scientific">Skeletonema marinoi</name>
    <dbReference type="NCBI Taxonomy" id="267567"/>
    <lineage>
        <taxon>Eukaryota</taxon>
        <taxon>Sar</taxon>
        <taxon>Stramenopiles</taxon>
        <taxon>Ochrophyta</taxon>
        <taxon>Bacillariophyta</taxon>
        <taxon>Coscinodiscophyceae</taxon>
        <taxon>Thalassiosirophycidae</taxon>
        <taxon>Thalassiosirales</taxon>
        <taxon>Skeletonemataceae</taxon>
        <taxon>Skeletonema</taxon>
        <taxon>Skeletonema marinoi-dohrnii complex</taxon>
    </lineage>
</organism>
<comment type="caution">
    <text evidence="2">The sequence shown here is derived from an EMBL/GenBank/DDBJ whole genome shotgun (WGS) entry which is preliminary data.</text>
</comment>
<feature type="compositionally biased region" description="Basic and acidic residues" evidence="1">
    <location>
        <begin position="1"/>
        <end position="14"/>
    </location>
</feature>
<feature type="compositionally biased region" description="Polar residues" evidence="1">
    <location>
        <begin position="44"/>
        <end position="75"/>
    </location>
</feature>
<keyword evidence="3" id="KW-1185">Reference proteome</keyword>
<evidence type="ECO:0000313" key="3">
    <source>
        <dbReference type="Proteomes" id="UP001224775"/>
    </source>
</evidence>
<proteinExistence type="predicted"/>
<evidence type="ECO:0000256" key="1">
    <source>
        <dbReference type="SAM" id="MobiDB-lite"/>
    </source>
</evidence>
<dbReference type="AlphaFoldDB" id="A0AAD9DC74"/>
<protein>
    <submittedName>
        <fullName evidence="2">Uncharacterized protein</fullName>
    </submittedName>
</protein>
<dbReference type="EMBL" id="JATAAI010000012">
    <property type="protein sequence ID" value="KAK1742032.1"/>
    <property type="molecule type" value="Genomic_DNA"/>
</dbReference>
<feature type="region of interest" description="Disordered" evidence="1">
    <location>
        <begin position="1"/>
        <end position="147"/>
    </location>
</feature>
<accession>A0AAD9DC74</accession>
<name>A0AAD9DC74_9STRA</name>
<gene>
    <name evidence="2" type="ORF">QTG54_007605</name>
</gene>
<reference evidence="2" key="1">
    <citation type="submission" date="2023-06" db="EMBL/GenBank/DDBJ databases">
        <title>Survivors Of The Sea: Transcriptome response of Skeletonema marinoi to long-term dormancy.</title>
        <authorList>
            <person name="Pinder M.I.M."/>
            <person name="Kourtchenko O."/>
            <person name="Robertson E.K."/>
            <person name="Larsson T."/>
            <person name="Maumus F."/>
            <person name="Osuna-Cruz C.M."/>
            <person name="Vancaester E."/>
            <person name="Stenow R."/>
            <person name="Vandepoele K."/>
            <person name="Ploug H."/>
            <person name="Bruchert V."/>
            <person name="Godhe A."/>
            <person name="Topel M."/>
        </authorList>
    </citation>
    <scope>NUCLEOTIDE SEQUENCE</scope>
    <source>
        <strain evidence="2">R05AC</strain>
    </source>
</reference>
<dbReference type="Proteomes" id="UP001224775">
    <property type="component" value="Unassembled WGS sequence"/>
</dbReference>
<sequence length="207" mass="21936">MGGVEEHPFGEITKRISRRKYGNRHSDGGDEELDGNDNALGNDGSVSDQCSTESKAATLTPPIGNTKSTGSSGNAESEEKLDESDAATSSETTTGTTTTADETTATANAGTKRKYPGSAESVATRSSTASSRLGRGTRRHRSSSARPYSLAIPTVSEVIVRKVLNKVRKTRNISSLRMLMSLPKGRARRSKHDDITATVVDLSGFVS</sequence>
<evidence type="ECO:0000313" key="2">
    <source>
        <dbReference type="EMBL" id="KAK1742032.1"/>
    </source>
</evidence>